<evidence type="ECO:0000313" key="4">
    <source>
        <dbReference type="EMBL" id="CAB4202267.1"/>
    </source>
</evidence>
<evidence type="ECO:0000313" key="2">
    <source>
        <dbReference type="EMBL" id="CAB4179098.1"/>
    </source>
</evidence>
<dbReference type="EMBL" id="LR798406">
    <property type="protein sequence ID" value="CAB5230252.1"/>
    <property type="molecule type" value="Genomic_DNA"/>
</dbReference>
<evidence type="ECO:0000313" key="5">
    <source>
        <dbReference type="EMBL" id="CAB4215423.1"/>
    </source>
</evidence>
<dbReference type="EMBL" id="LR796978">
    <property type="protein sequence ID" value="CAB4179098.1"/>
    <property type="molecule type" value="Genomic_DNA"/>
</dbReference>
<accession>A0A6J5QCH5</accession>
<dbReference type="EMBL" id="LR797052">
    <property type="protein sequence ID" value="CAB4183725.1"/>
    <property type="molecule type" value="Genomic_DNA"/>
</dbReference>
<sequence length="106" mass="11630">MDIPVNSTTDKGGAPLGNDNAKKGKMFYDQLRKILVQDDQRKLRKISEKLAQAAEEGEPWAIKEIMDRMDGKPVAIQELQGVDGSQLKTGFTLVFEEPANGNNPGS</sequence>
<dbReference type="EMBL" id="LR797318">
    <property type="protein sequence ID" value="CAB4202267.1"/>
    <property type="molecule type" value="Genomic_DNA"/>
</dbReference>
<protein>
    <submittedName>
        <fullName evidence="2">Uncharacterized protein</fullName>
    </submittedName>
</protein>
<name>A0A6J5QCH5_9CAUD</name>
<dbReference type="EMBL" id="LR797424">
    <property type="protein sequence ID" value="CAB4215423.1"/>
    <property type="molecule type" value="Genomic_DNA"/>
</dbReference>
<feature type="compositionally biased region" description="Polar residues" evidence="1">
    <location>
        <begin position="1"/>
        <end position="10"/>
    </location>
</feature>
<evidence type="ECO:0000313" key="3">
    <source>
        <dbReference type="EMBL" id="CAB4183725.1"/>
    </source>
</evidence>
<evidence type="ECO:0000313" key="6">
    <source>
        <dbReference type="EMBL" id="CAB5230252.1"/>
    </source>
</evidence>
<organism evidence="2">
    <name type="scientific">uncultured Caudovirales phage</name>
    <dbReference type="NCBI Taxonomy" id="2100421"/>
    <lineage>
        <taxon>Viruses</taxon>
        <taxon>Duplodnaviria</taxon>
        <taxon>Heunggongvirae</taxon>
        <taxon>Uroviricota</taxon>
        <taxon>Caudoviricetes</taxon>
        <taxon>Peduoviridae</taxon>
        <taxon>Maltschvirus</taxon>
        <taxon>Maltschvirus maltsch</taxon>
    </lineage>
</organism>
<reference evidence="2" key="1">
    <citation type="submission" date="2020-05" db="EMBL/GenBank/DDBJ databases">
        <authorList>
            <person name="Chiriac C."/>
            <person name="Salcher M."/>
            <person name="Ghai R."/>
            <person name="Kavagutti S V."/>
        </authorList>
    </citation>
    <scope>NUCLEOTIDE SEQUENCE</scope>
</reference>
<gene>
    <name evidence="2" type="ORF">UFOVP1022_38</name>
    <name evidence="3" type="ORF">UFOVP1110_3</name>
    <name evidence="4" type="ORF">UFOVP1378_5</name>
    <name evidence="5" type="ORF">UFOVP1474_24</name>
    <name evidence="6" type="ORF">UFOVP1561_46</name>
</gene>
<proteinExistence type="predicted"/>
<feature type="region of interest" description="Disordered" evidence="1">
    <location>
        <begin position="1"/>
        <end position="22"/>
    </location>
</feature>
<evidence type="ECO:0000256" key="1">
    <source>
        <dbReference type="SAM" id="MobiDB-lite"/>
    </source>
</evidence>